<dbReference type="EMBL" id="BARS01048998">
    <property type="protein sequence ID" value="GAG28945.1"/>
    <property type="molecule type" value="Genomic_DNA"/>
</dbReference>
<dbReference type="AlphaFoldDB" id="X0WE70"/>
<evidence type="ECO:0000259" key="1">
    <source>
        <dbReference type="SMART" id="SM00966"/>
    </source>
</evidence>
<gene>
    <name evidence="2" type="ORF">S01H1_73335</name>
</gene>
<dbReference type="InterPro" id="IPR037914">
    <property type="entry name" value="SpoVT-AbrB_sf"/>
</dbReference>
<dbReference type="Gene3D" id="2.10.260.10">
    <property type="match status" value="1"/>
</dbReference>
<dbReference type="SUPFAM" id="SSF89447">
    <property type="entry name" value="AbrB/MazE/MraZ-like"/>
    <property type="match status" value="1"/>
</dbReference>
<dbReference type="Pfam" id="PF04014">
    <property type="entry name" value="MazE_antitoxin"/>
    <property type="match status" value="1"/>
</dbReference>
<accession>X0WE70</accession>
<proteinExistence type="predicted"/>
<reference evidence="2" key="1">
    <citation type="journal article" date="2014" name="Front. Microbiol.">
        <title>High frequency of phylogenetically diverse reductive dehalogenase-homologous genes in deep subseafloor sedimentary metagenomes.</title>
        <authorList>
            <person name="Kawai M."/>
            <person name="Futagami T."/>
            <person name="Toyoda A."/>
            <person name="Takaki Y."/>
            <person name="Nishi S."/>
            <person name="Hori S."/>
            <person name="Arai W."/>
            <person name="Tsubouchi T."/>
            <person name="Morono Y."/>
            <person name="Uchiyama I."/>
            <person name="Ito T."/>
            <person name="Fujiyama A."/>
            <person name="Inagaki F."/>
            <person name="Takami H."/>
        </authorList>
    </citation>
    <scope>NUCLEOTIDE SEQUENCE</scope>
    <source>
        <strain evidence="2">Expedition CK06-06</strain>
    </source>
</reference>
<organism evidence="2">
    <name type="scientific">marine sediment metagenome</name>
    <dbReference type="NCBI Taxonomy" id="412755"/>
    <lineage>
        <taxon>unclassified sequences</taxon>
        <taxon>metagenomes</taxon>
        <taxon>ecological metagenomes</taxon>
    </lineage>
</organism>
<feature type="non-terminal residue" evidence="2">
    <location>
        <position position="61"/>
    </location>
</feature>
<feature type="domain" description="SpoVT-AbrB" evidence="1">
    <location>
        <begin position="6"/>
        <end position="49"/>
    </location>
</feature>
<sequence length="61" mass="7156">MKATIIPIGNSKGIRIPKAILEQCHIEKDVFLEIKGENIIIKPVKKQSRKCWEKYFKKMKD</sequence>
<dbReference type="GO" id="GO:0003677">
    <property type="term" value="F:DNA binding"/>
    <property type="evidence" value="ECO:0007669"/>
    <property type="project" value="InterPro"/>
</dbReference>
<dbReference type="InterPro" id="IPR007159">
    <property type="entry name" value="SpoVT-AbrB_dom"/>
</dbReference>
<comment type="caution">
    <text evidence="2">The sequence shown here is derived from an EMBL/GenBank/DDBJ whole genome shotgun (WGS) entry which is preliminary data.</text>
</comment>
<protein>
    <recommendedName>
        <fullName evidence="1">SpoVT-AbrB domain-containing protein</fullName>
    </recommendedName>
</protein>
<name>X0WE70_9ZZZZ</name>
<evidence type="ECO:0000313" key="2">
    <source>
        <dbReference type="EMBL" id="GAG28945.1"/>
    </source>
</evidence>
<dbReference type="SMART" id="SM00966">
    <property type="entry name" value="SpoVT_AbrB"/>
    <property type="match status" value="1"/>
</dbReference>